<dbReference type="PANTHER" id="PTHR33048">
    <property type="entry name" value="PTH11-LIKE INTEGRAL MEMBRANE PROTEIN (AFU_ORTHOLOGUE AFUA_5G11245)"/>
    <property type="match status" value="1"/>
</dbReference>
<protein>
    <recommendedName>
        <fullName evidence="8">Rhodopsin domain-containing protein</fullName>
    </recommendedName>
</protein>
<gene>
    <name evidence="9" type="ORF">DL762_006764</name>
</gene>
<evidence type="ECO:0000256" key="5">
    <source>
        <dbReference type="ARBA" id="ARBA00038359"/>
    </source>
</evidence>
<feature type="transmembrane region" description="Helical" evidence="7">
    <location>
        <begin position="168"/>
        <end position="194"/>
    </location>
</feature>
<feature type="transmembrane region" description="Helical" evidence="7">
    <location>
        <begin position="47"/>
        <end position="67"/>
    </location>
</feature>
<keyword evidence="4 7" id="KW-0472">Membrane</keyword>
<proteinExistence type="inferred from homology"/>
<organism evidence="9 10">
    <name type="scientific">Monosporascus cannonballus</name>
    <dbReference type="NCBI Taxonomy" id="155416"/>
    <lineage>
        <taxon>Eukaryota</taxon>
        <taxon>Fungi</taxon>
        <taxon>Dikarya</taxon>
        <taxon>Ascomycota</taxon>
        <taxon>Pezizomycotina</taxon>
        <taxon>Sordariomycetes</taxon>
        <taxon>Xylariomycetidae</taxon>
        <taxon>Xylariales</taxon>
        <taxon>Xylariales incertae sedis</taxon>
        <taxon>Monosporascus</taxon>
    </lineage>
</organism>
<evidence type="ECO:0000256" key="3">
    <source>
        <dbReference type="ARBA" id="ARBA00022989"/>
    </source>
</evidence>
<evidence type="ECO:0000259" key="8">
    <source>
        <dbReference type="Pfam" id="PF20684"/>
    </source>
</evidence>
<evidence type="ECO:0000256" key="2">
    <source>
        <dbReference type="ARBA" id="ARBA00022692"/>
    </source>
</evidence>
<evidence type="ECO:0000313" key="9">
    <source>
        <dbReference type="EMBL" id="RYO82191.1"/>
    </source>
</evidence>
<reference evidence="9 10" key="1">
    <citation type="submission" date="2018-06" db="EMBL/GenBank/DDBJ databases">
        <title>Complete Genomes of Monosporascus.</title>
        <authorList>
            <person name="Robinson A.J."/>
            <person name="Natvig D.O."/>
        </authorList>
    </citation>
    <scope>NUCLEOTIDE SEQUENCE [LARGE SCALE GENOMIC DNA]</scope>
    <source>
        <strain evidence="9 10">CBS 609.92</strain>
    </source>
</reference>
<feature type="transmembrane region" description="Helical" evidence="7">
    <location>
        <begin position="12"/>
        <end position="35"/>
    </location>
</feature>
<feature type="domain" description="Rhodopsin" evidence="8">
    <location>
        <begin position="32"/>
        <end position="270"/>
    </location>
</feature>
<feature type="transmembrane region" description="Helical" evidence="7">
    <location>
        <begin position="126"/>
        <end position="148"/>
    </location>
</feature>
<keyword evidence="3 7" id="KW-1133">Transmembrane helix</keyword>
<comment type="caution">
    <text evidence="9">The sequence shown here is derived from an EMBL/GenBank/DDBJ whole genome shotgun (WGS) entry which is preliminary data.</text>
</comment>
<sequence>MSSLGPSSPDQNITITIVIVFPVVAFLVLCVRVVGRASSRQFGWDDGLACTAMVLSILETYFSFMFIKTNFVGINPEDIPLHDPTPGLVWNYVVQILYNPILGLVKASVLLFLLRLFEQKRGVRQYILWVNAANVAHMVAVLFIIVLQCIPIEKTWDFSVPGRCVDRPILFTATSAFNILTDLLILALPLRVFIGLKIPRRTKIALMFLFLLGFIVTIMSVIRMVLLVQGLFMPRSSLDPDGNVGFATSAIEMNLAIITASVPALRPLFRAWFPRLFGITNRDQLAGNPTARKVLGTSAMGTRLTRMRSQQSRMVRSDGSGPKLSEEEALPSALLPSNGIMQRSVVHIHYEPNPGVSGGSAPDRRVEGFI</sequence>
<comment type="similarity">
    <text evidence="5">Belongs to the SAT4 family.</text>
</comment>
<accession>A0ABY0H161</accession>
<dbReference type="PANTHER" id="PTHR33048:SF47">
    <property type="entry name" value="INTEGRAL MEMBRANE PROTEIN-RELATED"/>
    <property type="match status" value="1"/>
</dbReference>
<keyword evidence="10" id="KW-1185">Reference proteome</keyword>
<evidence type="ECO:0000256" key="4">
    <source>
        <dbReference type="ARBA" id="ARBA00023136"/>
    </source>
</evidence>
<evidence type="ECO:0000256" key="1">
    <source>
        <dbReference type="ARBA" id="ARBA00004141"/>
    </source>
</evidence>
<feature type="transmembrane region" description="Helical" evidence="7">
    <location>
        <begin position="87"/>
        <end position="114"/>
    </location>
</feature>
<name>A0ABY0H161_9PEZI</name>
<dbReference type="EMBL" id="QJNS01000224">
    <property type="protein sequence ID" value="RYO82191.1"/>
    <property type="molecule type" value="Genomic_DNA"/>
</dbReference>
<dbReference type="Proteomes" id="UP000294003">
    <property type="component" value="Unassembled WGS sequence"/>
</dbReference>
<comment type="subcellular location">
    <subcellularLocation>
        <location evidence="1">Membrane</location>
        <topology evidence="1">Multi-pass membrane protein</topology>
    </subcellularLocation>
</comment>
<evidence type="ECO:0000313" key="10">
    <source>
        <dbReference type="Proteomes" id="UP000294003"/>
    </source>
</evidence>
<feature type="region of interest" description="Disordered" evidence="6">
    <location>
        <begin position="306"/>
        <end position="328"/>
    </location>
</feature>
<feature type="transmembrane region" description="Helical" evidence="7">
    <location>
        <begin position="206"/>
        <end position="232"/>
    </location>
</feature>
<keyword evidence="2 7" id="KW-0812">Transmembrane</keyword>
<evidence type="ECO:0000256" key="7">
    <source>
        <dbReference type="SAM" id="Phobius"/>
    </source>
</evidence>
<evidence type="ECO:0000256" key="6">
    <source>
        <dbReference type="SAM" id="MobiDB-lite"/>
    </source>
</evidence>
<dbReference type="InterPro" id="IPR052337">
    <property type="entry name" value="SAT4-like"/>
</dbReference>
<dbReference type="Pfam" id="PF20684">
    <property type="entry name" value="Fung_rhodopsin"/>
    <property type="match status" value="1"/>
</dbReference>
<dbReference type="InterPro" id="IPR049326">
    <property type="entry name" value="Rhodopsin_dom_fungi"/>
</dbReference>